<evidence type="ECO:0000313" key="1">
    <source>
        <dbReference type="EMBL" id="NDR89134.1"/>
    </source>
</evidence>
<name>A0A6B2JSR1_FRATU</name>
<gene>
    <name evidence="2" type="ORF">FWI86_02590</name>
    <name evidence="1" type="ORF">FWJ04_05690</name>
</gene>
<dbReference type="AlphaFoldDB" id="A0A6B2JSR1"/>
<reference evidence="1" key="1">
    <citation type="submission" date="2019-08" db="EMBL/GenBank/DDBJ databases">
        <authorList>
            <person name="Busch A."/>
        </authorList>
    </citation>
    <scope>NUCLEOTIDE SEQUENCE</scope>
    <source>
        <strain evidence="2">15T0085</strain>
        <strain evidence="1">17T1429</strain>
    </source>
</reference>
<dbReference type="EMBL" id="JAAGJP010000011">
    <property type="protein sequence ID" value="NDS68004.1"/>
    <property type="molecule type" value="Genomic_DNA"/>
</dbReference>
<organism evidence="1">
    <name type="scientific">Francisella tularensis subsp. holarctica</name>
    <dbReference type="NCBI Taxonomy" id="119857"/>
    <lineage>
        <taxon>Bacteria</taxon>
        <taxon>Pseudomonadati</taxon>
        <taxon>Pseudomonadota</taxon>
        <taxon>Gammaproteobacteria</taxon>
        <taxon>Thiotrichales</taxon>
        <taxon>Francisellaceae</taxon>
        <taxon>Francisella</taxon>
    </lineage>
</organism>
<evidence type="ECO:0000313" key="2">
    <source>
        <dbReference type="EMBL" id="NDS68004.1"/>
    </source>
</evidence>
<dbReference type="EMBL" id="JAAGKH010000039">
    <property type="protein sequence ID" value="NDR89134.1"/>
    <property type="molecule type" value="Genomic_DNA"/>
</dbReference>
<dbReference type="KEGG" id="ftz:CH68_908"/>
<comment type="caution">
    <text evidence="1">The sequence shown here is derived from an EMBL/GenBank/DDBJ whole genome shotgun (WGS) entry which is preliminary data.</text>
</comment>
<reference evidence="1" key="2">
    <citation type="submission" date="2020-02" db="EMBL/GenBank/DDBJ databases">
        <title>Using affinity propagation clustering for identifying bacterial clades and subclades with whole-genome sequences of Francisella tularensis.</title>
        <authorList>
            <person name="Homeier-Bachmann T."/>
            <person name="Abdel-Glil M.Y."/>
            <person name="Hackbart A."/>
            <person name="Hotzel H."/>
            <person name="Tomaso H."/>
        </authorList>
    </citation>
    <scope>NUCLEOTIDE SEQUENCE</scope>
    <source>
        <strain evidence="2">15T0085</strain>
        <strain evidence="1">17T1429</strain>
    </source>
</reference>
<proteinExistence type="predicted"/>
<dbReference type="Pfam" id="PF11685">
    <property type="entry name" value="DUF3281"/>
    <property type="match status" value="1"/>
</dbReference>
<sequence>MGVGCQDDNCTANSNPTAYKLATGSNTISVSGTVTVDGKTIDLATEVQPVVEDTVAIENSYTFQKGLPSGAIITTLVASLNANAAKAHGTFAADGSGSFNMTFDKGYTWLKDVDPAYGTEINKGSGRDSALATWDTKTNKQYR</sequence>
<dbReference type="InterPro" id="IPR021699">
    <property type="entry name" value="DUF3281"/>
</dbReference>
<accession>A0A6B2JSR1</accession>
<protein>
    <submittedName>
        <fullName evidence="1">DUF3281 domain-containing protein</fullName>
    </submittedName>
</protein>